<evidence type="ECO:0000256" key="6">
    <source>
        <dbReference type="PROSITE-ProRule" id="PRU10085"/>
    </source>
</evidence>
<evidence type="ECO:0000256" key="10">
    <source>
        <dbReference type="SAM" id="MobiDB-lite"/>
    </source>
</evidence>
<dbReference type="Gene3D" id="3.90.226.10">
    <property type="entry name" value="2-enoyl-CoA Hydratase, Chain A, domain 1"/>
    <property type="match status" value="1"/>
</dbReference>
<dbReference type="PROSITE" id="PS00382">
    <property type="entry name" value="CLP_PROTEASE_HIS"/>
    <property type="match status" value="1"/>
</dbReference>
<keyword evidence="3 8" id="KW-0645">Protease</keyword>
<dbReference type="PROSITE" id="PS00381">
    <property type="entry name" value="CLP_PROTEASE_SER"/>
    <property type="match status" value="1"/>
</dbReference>
<evidence type="ECO:0000256" key="3">
    <source>
        <dbReference type="ARBA" id="ARBA00022670"/>
    </source>
</evidence>
<dbReference type="InterPro" id="IPR023562">
    <property type="entry name" value="ClpP/TepA"/>
</dbReference>
<dbReference type="PRINTS" id="PR00127">
    <property type="entry name" value="CLPPROTEASEP"/>
</dbReference>
<feature type="active site" evidence="7">
    <location>
        <position position="207"/>
    </location>
</feature>
<feature type="compositionally biased region" description="Basic and acidic residues" evidence="10">
    <location>
        <begin position="71"/>
        <end position="81"/>
    </location>
</feature>
<dbReference type="InterPro" id="IPR018215">
    <property type="entry name" value="ClpP_Ser_AS"/>
</dbReference>
<evidence type="ECO:0000313" key="12">
    <source>
        <dbReference type="Proteomes" id="UP001642464"/>
    </source>
</evidence>
<dbReference type="PANTHER" id="PTHR10381">
    <property type="entry name" value="ATP-DEPENDENT CLP PROTEASE PROTEOLYTIC SUBUNIT"/>
    <property type="match status" value="1"/>
</dbReference>
<evidence type="ECO:0000256" key="5">
    <source>
        <dbReference type="ARBA" id="ARBA00022825"/>
    </source>
</evidence>
<reference evidence="11 12" key="1">
    <citation type="submission" date="2024-02" db="EMBL/GenBank/DDBJ databases">
        <authorList>
            <person name="Chen Y."/>
            <person name="Shah S."/>
            <person name="Dougan E. K."/>
            <person name="Thang M."/>
            <person name="Chan C."/>
        </authorList>
    </citation>
    <scope>NUCLEOTIDE SEQUENCE [LARGE SCALE GENOMIC DNA]</scope>
</reference>
<evidence type="ECO:0000256" key="4">
    <source>
        <dbReference type="ARBA" id="ARBA00022801"/>
    </source>
</evidence>
<dbReference type="Proteomes" id="UP001642464">
    <property type="component" value="Unassembled WGS sequence"/>
</dbReference>
<comment type="similarity">
    <text evidence="1 9">Belongs to the peptidase S14 family.</text>
</comment>
<proteinExistence type="inferred from homology"/>
<dbReference type="Pfam" id="PF00574">
    <property type="entry name" value="CLP_protease"/>
    <property type="match status" value="1"/>
</dbReference>
<evidence type="ECO:0000313" key="11">
    <source>
        <dbReference type="EMBL" id="CAK9056154.1"/>
    </source>
</evidence>
<name>A0ABP0N1G2_9DINO</name>
<dbReference type="GO" id="GO:0008233">
    <property type="term" value="F:peptidase activity"/>
    <property type="evidence" value="ECO:0007669"/>
    <property type="project" value="UniProtKB-KW"/>
</dbReference>
<dbReference type="HAMAP" id="MF_00444">
    <property type="entry name" value="ClpP"/>
    <property type="match status" value="1"/>
</dbReference>
<evidence type="ECO:0000256" key="8">
    <source>
        <dbReference type="RuleBase" id="RU000549"/>
    </source>
</evidence>
<dbReference type="EC" id="3.4.21.92" evidence="8"/>
<evidence type="ECO:0000256" key="2">
    <source>
        <dbReference type="ARBA" id="ARBA00022640"/>
    </source>
</evidence>
<feature type="region of interest" description="Disordered" evidence="10">
    <location>
        <begin position="53"/>
        <end position="97"/>
    </location>
</feature>
<dbReference type="CDD" id="cd07017">
    <property type="entry name" value="S14_ClpP_2"/>
    <property type="match status" value="1"/>
</dbReference>
<dbReference type="PANTHER" id="PTHR10381:SF15">
    <property type="entry name" value="CHLOROPLASTIC ATP-DEPENDENT CLP PROTEASE PROTEOLYTIC SUBUNIT 1"/>
    <property type="match status" value="1"/>
</dbReference>
<keyword evidence="4 8" id="KW-0378">Hydrolase</keyword>
<feature type="region of interest" description="Disordered" evidence="10">
    <location>
        <begin position="1"/>
        <end position="34"/>
    </location>
</feature>
<evidence type="ECO:0000256" key="9">
    <source>
        <dbReference type="RuleBase" id="RU003567"/>
    </source>
</evidence>
<dbReference type="EMBL" id="CAXAMM010024892">
    <property type="protein sequence ID" value="CAK9056154.1"/>
    <property type="molecule type" value="Genomic_DNA"/>
</dbReference>
<gene>
    <name evidence="11" type="ORF">SCF082_LOCUS30291</name>
</gene>
<keyword evidence="5 8" id="KW-0720">Serine protease</keyword>
<evidence type="ECO:0000256" key="1">
    <source>
        <dbReference type="ARBA" id="ARBA00007039"/>
    </source>
</evidence>
<accession>A0ABP0N1G2</accession>
<protein>
    <recommendedName>
        <fullName evidence="9">ATP-dependent Clp protease proteolytic subunit</fullName>
        <ecNumber evidence="8">3.4.21.92</ecNumber>
    </recommendedName>
</protein>
<dbReference type="NCBIfam" id="NF009205">
    <property type="entry name" value="PRK12553.1"/>
    <property type="match status" value="1"/>
</dbReference>
<evidence type="ECO:0000256" key="7">
    <source>
        <dbReference type="PROSITE-ProRule" id="PRU10086"/>
    </source>
</evidence>
<dbReference type="InterPro" id="IPR001907">
    <property type="entry name" value="ClpP"/>
</dbReference>
<dbReference type="SUPFAM" id="SSF52096">
    <property type="entry name" value="ClpP/crotonase"/>
    <property type="match status" value="1"/>
</dbReference>
<dbReference type="GO" id="GO:0006508">
    <property type="term" value="P:proteolysis"/>
    <property type="evidence" value="ECO:0007669"/>
    <property type="project" value="UniProtKB-KW"/>
</dbReference>
<comment type="caution">
    <text evidence="11">The sequence shown here is derived from an EMBL/GenBank/DDBJ whole genome shotgun (WGS) entry which is preliminary data.</text>
</comment>
<dbReference type="InterPro" id="IPR033135">
    <property type="entry name" value="ClpP_His_AS"/>
</dbReference>
<feature type="active site" evidence="6">
    <location>
        <position position="182"/>
    </location>
</feature>
<keyword evidence="2" id="KW-0934">Plastid</keyword>
<dbReference type="InterPro" id="IPR029045">
    <property type="entry name" value="ClpP/crotonase-like_dom_sf"/>
</dbReference>
<organism evidence="11 12">
    <name type="scientific">Durusdinium trenchii</name>
    <dbReference type="NCBI Taxonomy" id="1381693"/>
    <lineage>
        <taxon>Eukaryota</taxon>
        <taxon>Sar</taxon>
        <taxon>Alveolata</taxon>
        <taxon>Dinophyceae</taxon>
        <taxon>Suessiales</taxon>
        <taxon>Symbiodiniaceae</taxon>
        <taxon>Durusdinium</taxon>
    </lineage>
</organism>
<sequence length="290" mass="31281">MALALGQPCRLPGWATAPTAPLRPSAQRAPLSRPAPCGVALGALAAAVHARAGRGARSVRKAEPDQPAPSREPEIDPRRQDPPGTTPPVRMPMVDTGSGEKIDVMSKLLEDRIIILGGEVKDEMAQVLVAQMLYLANLDPNQDITMYINSPGGSVSAGMAIYDTMQFIPCDVNTVCFGMAASMGSFLLAAGTKGKRKSLPNSRIMIHQPLGGAQGQALDVRIQAREILHLREILNMHLADATGQPIEQIAKDCDRDNFMTPEEAKDYGLIDEITPTKAWPRIQKPKRPEL</sequence>
<dbReference type="NCBIfam" id="NF001368">
    <property type="entry name" value="PRK00277.1"/>
    <property type="match status" value="1"/>
</dbReference>
<keyword evidence="12" id="KW-1185">Reference proteome</keyword>